<keyword evidence="9 15" id="KW-1133">Transmembrane helix</keyword>
<feature type="transmembrane region" description="Helical" evidence="15">
    <location>
        <begin position="82"/>
        <end position="103"/>
    </location>
</feature>
<reference evidence="16 17" key="1">
    <citation type="submission" date="2019-12" db="EMBL/GenBank/DDBJ databases">
        <title>The genome of Stappia indica PHM037.</title>
        <authorList>
            <person name="Kacar D."/>
            <person name="Galan B."/>
            <person name="Canedo L."/>
            <person name="Rodriguez P."/>
            <person name="de la Calle F."/>
            <person name="Garcia J.L."/>
        </authorList>
    </citation>
    <scope>NUCLEOTIDE SEQUENCE [LARGE SCALE GENOMIC DNA]</scope>
    <source>
        <strain evidence="16 17">PHM037</strain>
    </source>
</reference>
<dbReference type="PIRSF" id="PIRSF004638">
    <property type="entry name" value="UCP004638"/>
    <property type="match status" value="1"/>
</dbReference>
<evidence type="ECO:0000256" key="15">
    <source>
        <dbReference type="SAM" id="Phobius"/>
    </source>
</evidence>
<keyword evidence="11 14" id="KW-0408">Iron</keyword>
<evidence type="ECO:0000256" key="12">
    <source>
        <dbReference type="ARBA" id="ARBA00023136"/>
    </source>
</evidence>
<evidence type="ECO:0000256" key="5">
    <source>
        <dbReference type="ARBA" id="ARBA00022475"/>
    </source>
</evidence>
<evidence type="ECO:0000256" key="8">
    <source>
        <dbReference type="ARBA" id="ARBA00022723"/>
    </source>
</evidence>
<comment type="function">
    <text evidence="14">Catalyzes the oxidation of protoporphyrinogen IX to protoporphyrin IX.</text>
</comment>
<evidence type="ECO:0000256" key="9">
    <source>
        <dbReference type="ARBA" id="ARBA00022989"/>
    </source>
</evidence>
<dbReference type="EMBL" id="CP046908">
    <property type="protein sequence ID" value="QGZ34621.1"/>
    <property type="molecule type" value="Genomic_DNA"/>
</dbReference>
<keyword evidence="7 15" id="KW-0812">Transmembrane</keyword>
<feature type="transmembrane region" description="Helical" evidence="15">
    <location>
        <begin position="6"/>
        <end position="27"/>
    </location>
</feature>
<dbReference type="PANTHER" id="PTHR40255:SF1">
    <property type="entry name" value="PROTOPORPHYRINOGEN IX OXIDASE"/>
    <property type="match status" value="1"/>
</dbReference>
<evidence type="ECO:0000313" key="17">
    <source>
        <dbReference type="Proteomes" id="UP000435648"/>
    </source>
</evidence>
<evidence type="ECO:0000256" key="14">
    <source>
        <dbReference type="PIRNR" id="PIRNR004638"/>
    </source>
</evidence>
<dbReference type="KEGG" id="siw:GH266_08920"/>
<organism evidence="16 17">
    <name type="scientific">Stappia indica</name>
    <dbReference type="NCBI Taxonomy" id="538381"/>
    <lineage>
        <taxon>Bacteria</taxon>
        <taxon>Pseudomonadati</taxon>
        <taxon>Pseudomonadota</taxon>
        <taxon>Alphaproteobacteria</taxon>
        <taxon>Hyphomicrobiales</taxon>
        <taxon>Stappiaceae</taxon>
        <taxon>Stappia</taxon>
    </lineage>
</organism>
<dbReference type="InterPro" id="IPR005265">
    <property type="entry name" value="HemJ-like"/>
</dbReference>
<dbReference type="Proteomes" id="UP000435648">
    <property type="component" value="Chromosome"/>
</dbReference>
<keyword evidence="5 14" id="KW-1003">Cell membrane</keyword>
<dbReference type="AlphaFoldDB" id="A0A857C6R3"/>
<dbReference type="PANTHER" id="PTHR40255">
    <property type="entry name" value="UPF0093 MEMBRANE PROTEIN SLR1790"/>
    <property type="match status" value="1"/>
</dbReference>
<accession>A0A857C6R3</accession>
<dbReference type="GO" id="GO:0070818">
    <property type="term" value="F:protoporphyrinogen oxidase activity"/>
    <property type="evidence" value="ECO:0007669"/>
    <property type="project" value="UniProtKB-UniRule"/>
</dbReference>
<keyword evidence="12 14" id="KW-0472">Membrane</keyword>
<dbReference type="Pfam" id="PF03653">
    <property type="entry name" value="UPF0093"/>
    <property type="match status" value="1"/>
</dbReference>
<comment type="cofactor">
    <cofactor evidence="14">
        <name>heme b</name>
        <dbReference type="ChEBI" id="CHEBI:60344"/>
    </cofactor>
    <text evidence="14">Binds 1 heme b (iron(II)-protoporphyrin IX) group per subunit.</text>
</comment>
<evidence type="ECO:0000313" key="16">
    <source>
        <dbReference type="EMBL" id="QGZ34621.1"/>
    </source>
</evidence>
<dbReference type="GO" id="GO:0046872">
    <property type="term" value="F:metal ion binding"/>
    <property type="evidence" value="ECO:0007669"/>
    <property type="project" value="UniProtKB-UniRule"/>
</dbReference>
<proteinExistence type="inferred from homology"/>
<sequence>MLWVKALHIAAIAVWVAGLFCLPGLYLRRAHMRDETAFNSLHVTVRFLYVAIVSPAAFLAVGSGTALVFLRQTFDAWFQLKLAFVAVLVALHVLAGTVIIGLFRRGSAYPLWRGMVAMAAVSVTAAAILVVVLAKPDLADLLPAILSEPGGLRRLAGAFNPFRR</sequence>
<name>A0A857C6R3_9HYPH</name>
<evidence type="ECO:0000256" key="7">
    <source>
        <dbReference type="ARBA" id="ARBA00022692"/>
    </source>
</evidence>
<feature type="transmembrane region" description="Helical" evidence="15">
    <location>
        <begin position="115"/>
        <end position="134"/>
    </location>
</feature>
<keyword evidence="6 14" id="KW-0349">Heme</keyword>
<dbReference type="RefSeq" id="WP_158193587.1">
    <property type="nucleotide sequence ID" value="NZ_CP046908.1"/>
</dbReference>
<dbReference type="EC" id="1.3.99.-" evidence="14"/>
<dbReference type="GO" id="GO:0006782">
    <property type="term" value="P:protoporphyrinogen IX biosynthetic process"/>
    <property type="evidence" value="ECO:0007669"/>
    <property type="project" value="UniProtKB-UniRule"/>
</dbReference>
<gene>
    <name evidence="16" type="ORF">GH266_08920</name>
</gene>
<dbReference type="GO" id="GO:0005886">
    <property type="term" value="C:plasma membrane"/>
    <property type="evidence" value="ECO:0007669"/>
    <property type="project" value="UniProtKB-SubCell"/>
</dbReference>
<evidence type="ECO:0000256" key="10">
    <source>
        <dbReference type="ARBA" id="ARBA00023002"/>
    </source>
</evidence>
<evidence type="ECO:0000256" key="13">
    <source>
        <dbReference type="ARBA" id="ARBA00048390"/>
    </source>
</evidence>
<evidence type="ECO:0000256" key="3">
    <source>
        <dbReference type="ARBA" id="ARBA00006501"/>
    </source>
</evidence>
<comment type="catalytic activity">
    <reaction evidence="13 14">
        <text>protoporphyrinogen IX + 3 A = protoporphyrin IX + 3 AH2</text>
        <dbReference type="Rhea" id="RHEA:62000"/>
        <dbReference type="ChEBI" id="CHEBI:13193"/>
        <dbReference type="ChEBI" id="CHEBI:17499"/>
        <dbReference type="ChEBI" id="CHEBI:57306"/>
        <dbReference type="ChEBI" id="CHEBI:57307"/>
    </reaction>
</comment>
<evidence type="ECO:0000256" key="2">
    <source>
        <dbReference type="ARBA" id="ARBA00005073"/>
    </source>
</evidence>
<evidence type="ECO:0000256" key="4">
    <source>
        <dbReference type="ARBA" id="ARBA00017504"/>
    </source>
</evidence>
<evidence type="ECO:0000256" key="1">
    <source>
        <dbReference type="ARBA" id="ARBA00004651"/>
    </source>
</evidence>
<feature type="transmembrane region" description="Helical" evidence="15">
    <location>
        <begin position="47"/>
        <end position="70"/>
    </location>
</feature>
<comment type="similarity">
    <text evidence="3 14">Belongs to the HemJ family.</text>
</comment>
<comment type="pathway">
    <text evidence="2 14">Porphyrin-containing compound metabolism; protoporphyrin-IX biosynthesis; protoporphyrin-IX from protoporphyrinogen-IX: step 1/1.</text>
</comment>
<keyword evidence="10" id="KW-0560">Oxidoreductase</keyword>
<keyword evidence="8 14" id="KW-0479">Metal-binding</keyword>
<dbReference type="UniPathway" id="UPA00251">
    <property type="reaction ID" value="UER00324"/>
</dbReference>
<comment type="subcellular location">
    <subcellularLocation>
        <location evidence="1">Cell membrane</location>
        <topology evidence="1">Multi-pass membrane protein</topology>
    </subcellularLocation>
</comment>
<protein>
    <recommendedName>
        <fullName evidence="4 14">Protoporphyrinogen IX oxidase</fullName>
        <ecNumber evidence="14">1.3.99.-</ecNumber>
    </recommendedName>
</protein>
<evidence type="ECO:0000256" key="6">
    <source>
        <dbReference type="ARBA" id="ARBA00022617"/>
    </source>
</evidence>
<dbReference type="OrthoDB" id="7570050at2"/>
<evidence type="ECO:0000256" key="11">
    <source>
        <dbReference type="ARBA" id="ARBA00023004"/>
    </source>
</evidence>